<accession>A0A3A5M5A9</accession>
<comment type="caution">
    <text evidence="2">The sequence shown here is derived from an EMBL/GenBank/DDBJ whole genome shotgun (WGS) entry which is preliminary data.</text>
</comment>
<protein>
    <submittedName>
        <fullName evidence="2">Uncharacterized protein</fullName>
    </submittedName>
</protein>
<evidence type="ECO:0000313" key="2">
    <source>
        <dbReference type="EMBL" id="RJT82917.1"/>
    </source>
</evidence>
<reference evidence="2 3" key="1">
    <citation type="submission" date="2018-09" db="EMBL/GenBank/DDBJ databases">
        <title>Novel species of Arthrobacter.</title>
        <authorList>
            <person name="Liu Q."/>
            <person name="Xin Y.-H."/>
        </authorList>
    </citation>
    <scope>NUCLEOTIDE SEQUENCE [LARGE SCALE GENOMIC DNA]</scope>
    <source>
        <strain evidence="2 3">Hz2</strain>
    </source>
</reference>
<sequence>MTSAENVPLTYPEFNDQGDRNPVRLPLTEASEQWEVNTAQAAESMEPEEPWSLGTPTAEPDQK</sequence>
<keyword evidence="3" id="KW-1185">Reference proteome</keyword>
<organism evidence="2 3">
    <name type="scientific">Arthrobacter cheniae</name>
    <dbReference type="NCBI Taxonomy" id="1258888"/>
    <lineage>
        <taxon>Bacteria</taxon>
        <taxon>Bacillati</taxon>
        <taxon>Actinomycetota</taxon>
        <taxon>Actinomycetes</taxon>
        <taxon>Micrococcales</taxon>
        <taxon>Micrococcaceae</taxon>
        <taxon>Arthrobacter</taxon>
    </lineage>
</organism>
<evidence type="ECO:0000256" key="1">
    <source>
        <dbReference type="SAM" id="MobiDB-lite"/>
    </source>
</evidence>
<dbReference type="Proteomes" id="UP000272560">
    <property type="component" value="Unassembled WGS sequence"/>
</dbReference>
<dbReference type="RefSeq" id="WP_120147024.1">
    <property type="nucleotide sequence ID" value="NZ_QZVT01000001.1"/>
</dbReference>
<feature type="region of interest" description="Disordered" evidence="1">
    <location>
        <begin position="1"/>
        <end position="63"/>
    </location>
</feature>
<gene>
    <name evidence="2" type="ORF">D6T63_00155</name>
</gene>
<feature type="compositionally biased region" description="Polar residues" evidence="1">
    <location>
        <begin position="30"/>
        <end position="41"/>
    </location>
</feature>
<dbReference type="EMBL" id="QZVT01000001">
    <property type="protein sequence ID" value="RJT82917.1"/>
    <property type="molecule type" value="Genomic_DNA"/>
</dbReference>
<dbReference type="AlphaFoldDB" id="A0A3A5M5A9"/>
<proteinExistence type="predicted"/>
<evidence type="ECO:0000313" key="3">
    <source>
        <dbReference type="Proteomes" id="UP000272560"/>
    </source>
</evidence>
<name>A0A3A5M5A9_9MICC</name>
<dbReference type="OrthoDB" id="4950302at2"/>